<dbReference type="Proteomes" id="UP000236327">
    <property type="component" value="Unassembled WGS sequence"/>
</dbReference>
<keyword evidence="2" id="KW-1185">Reference proteome</keyword>
<dbReference type="RefSeq" id="WP_103095258.1">
    <property type="nucleotide sequence ID" value="NZ_LYMM01000025.1"/>
</dbReference>
<dbReference type="Pfam" id="PF07927">
    <property type="entry name" value="HicA_toxin"/>
    <property type="match status" value="1"/>
</dbReference>
<dbReference type="SUPFAM" id="SSF54786">
    <property type="entry name" value="YcfA/nrd intein domain"/>
    <property type="match status" value="1"/>
</dbReference>
<protein>
    <recommendedName>
        <fullName evidence="3">HicA protein</fullName>
    </recommendedName>
</protein>
<accession>A0A2K2G349</accession>
<reference evidence="1 2" key="1">
    <citation type="submission" date="2016-05" db="EMBL/GenBank/DDBJ databases">
        <title>Complete genome sequence of Novosphingobium guangzhouense SA925(T).</title>
        <authorList>
            <person name="Sha S."/>
        </authorList>
    </citation>
    <scope>NUCLEOTIDE SEQUENCE [LARGE SCALE GENOMIC DNA]</scope>
    <source>
        <strain evidence="1 2">SA925</strain>
    </source>
</reference>
<comment type="caution">
    <text evidence="1">The sequence shown here is derived from an EMBL/GenBank/DDBJ whole genome shotgun (WGS) entry which is preliminary data.</text>
</comment>
<dbReference type="OrthoDB" id="308644at2"/>
<sequence length="86" mass="9662">MNSKHKRTLEAIWADPVSATIVFADIEKLLVALGVTVKEGKGSGVKFYGPQGEYLSFHRPHPGKEAKPYQIRGFREYLIQLGHKQP</sequence>
<name>A0A2K2G349_9SPHN</name>
<proteinExistence type="predicted"/>
<organism evidence="1 2">
    <name type="scientific">Novosphingobium guangzhouense</name>
    <dbReference type="NCBI Taxonomy" id="1850347"/>
    <lineage>
        <taxon>Bacteria</taxon>
        <taxon>Pseudomonadati</taxon>
        <taxon>Pseudomonadota</taxon>
        <taxon>Alphaproteobacteria</taxon>
        <taxon>Sphingomonadales</taxon>
        <taxon>Sphingomonadaceae</taxon>
        <taxon>Novosphingobium</taxon>
    </lineage>
</organism>
<dbReference type="InterPro" id="IPR012933">
    <property type="entry name" value="HicA_mRNA_interferase"/>
</dbReference>
<dbReference type="GO" id="GO:0003729">
    <property type="term" value="F:mRNA binding"/>
    <property type="evidence" value="ECO:0007669"/>
    <property type="project" value="InterPro"/>
</dbReference>
<evidence type="ECO:0000313" key="2">
    <source>
        <dbReference type="Proteomes" id="UP000236327"/>
    </source>
</evidence>
<evidence type="ECO:0008006" key="3">
    <source>
        <dbReference type="Google" id="ProtNLM"/>
    </source>
</evidence>
<gene>
    <name evidence="1" type="ORF">A8V01_15940</name>
</gene>
<evidence type="ECO:0000313" key="1">
    <source>
        <dbReference type="EMBL" id="PNU05475.1"/>
    </source>
</evidence>
<dbReference type="EMBL" id="LYMM01000025">
    <property type="protein sequence ID" value="PNU05475.1"/>
    <property type="molecule type" value="Genomic_DNA"/>
</dbReference>
<dbReference type="AlphaFoldDB" id="A0A2K2G349"/>